<reference evidence="4" key="1">
    <citation type="submission" date="2022-10" db="EMBL/GenBank/DDBJ databases">
        <title>Determination and structural analysis of whole genome sequence of Sarocladium strictum F4-1.</title>
        <authorList>
            <person name="Hu L."/>
            <person name="Jiang Y."/>
        </authorList>
    </citation>
    <scope>NUCLEOTIDE SEQUENCE</scope>
    <source>
        <strain evidence="4">F4-1</strain>
    </source>
</reference>
<feature type="compositionally biased region" description="Polar residues" evidence="3">
    <location>
        <begin position="69"/>
        <end position="81"/>
    </location>
</feature>
<evidence type="ECO:0008006" key="6">
    <source>
        <dbReference type="Google" id="ProtNLM"/>
    </source>
</evidence>
<feature type="region of interest" description="Disordered" evidence="3">
    <location>
        <begin position="61"/>
        <end position="81"/>
    </location>
</feature>
<organism evidence="4 5">
    <name type="scientific">Sarocladium strictum</name>
    <name type="common">Black bundle disease fungus</name>
    <name type="synonym">Acremonium strictum</name>
    <dbReference type="NCBI Taxonomy" id="5046"/>
    <lineage>
        <taxon>Eukaryota</taxon>
        <taxon>Fungi</taxon>
        <taxon>Dikarya</taxon>
        <taxon>Ascomycota</taxon>
        <taxon>Pezizomycotina</taxon>
        <taxon>Sordariomycetes</taxon>
        <taxon>Hypocreomycetidae</taxon>
        <taxon>Hypocreales</taxon>
        <taxon>Sarocladiaceae</taxon>
        <taxon>Sarocladium</taxon>
    </lineage>
</organism>
<name>A0AA39GF84_SARSR</name>
<dbReference type="InterPro" id="IPR021858">
    <property type="entry name" value="Fun_TF"/>
</dbReference>
<comment type="subcellular location">
    <subcellularLocation>
        <location evidence="1">Nucleus</location>
    </subcellularLocation>
</comment>
<dbReference type="PANTHER" id="PTHR37534">
    <property type="entry name" value="TRANSCRIPTIONAL ACTIVATOR PROTEIN UGA3"/>
    <property type="match status" value="1"/>
</dbReference>
<evidence type="ECO:0000313" key="4">
    <source>
        <dbReference type="EMBL" id="KAK0386243.1"/>
    </source>
</evidence>
<evidence type="ECO:0000313" key="5">
    <source>
        <dbReference type="Proteomes" id="UP001175261"/>
    </source>
</evidence>
<proteinExistence type="predicted"/>
<dbReference type="PANTHER" id="PTHR37534:SF46">
    <property type="entry name" value="ZN(II)2CYS6 TRANSCRIPTION FACTOR (EUROFUNG)"/>
    <property type="match status" value="1"/>
</dbReference>
<feature type="region of interest" description="Disordered" evidence="3">
    <location>
        <begin position="114"/>
        <end position="157"/>
    </location>
</feature>
<protein>
    <recommendedName>
        <fullName evidence="6">Zn(2)-C6 fungal-type domain-containing protein</fullName>
    </recommendedName>
</protein>
<comment type="caution">
    <text evidence="4">The sequence shown here is derived from an EMBL/GenBank/DDBJ whole genome shotgun (WGS) entry which is preliminary data.</text>
</comment>
<evidence type="ECO:0000256" key="3">
    <source>
        <dbReference type="SAM" id="MobiDB-lite"/>
    </source>
</evidence>
<keyword evidence="5" id="KW-1185">Reference proteome</keyword>
<dbReference type="Proteomes" id="UP001175261">
    <property type="component" value="Unassembled WGS sequence"/>
</dbReference>
<evidence type="ECO:0000256" key="2">
    <source>
        <dbReference type="ARBA" id="ARBA00023242"/>
    </source>
</evidence>
<dbReference type="Pfam" id="PF11951">
    <property type="entry name" value="Fungal_trans_2"/>
    <property type="match status" value="1"/>
</dbReference>
<keyword evidence="2" id="KW-0539">Nucleus</keyword>
<dbReference type="AlphaFoldDB" id="A0AA39GF84"/>
<dbReference type="GO" id="GO:0005634">
    <property type="term" value="C:nucleus"/>
    <property type="evidence" value="ECO:0007669"/>
    <property type="project" value="UniProtKB-SubCell"/>
</dbReference>
<evidence type="ECO:0000256" key="1">
    <source>
        <dbReference type="ARBA" id="ARBA00004123"/>
    </source>
</evidence>
<dbReference type="EMBL" id="JAPDFR010000005">
    <property type="protein sequence ID" value="KAK0386243.1"/>
    <property type="molecule type" value="Genomic_DNA"/>
</dbReference>
<dbReference type="CDD" id="cd12148">
    <property type="entry name" value="fungal_TF_MHR"/>
    <property type="match status" value="1"/>
</dbReference>
<accession>A0AA39GF84</accession>
<sequence length="616" mass="69508">MDLVSQVPKRREASDCFNCSASCRPCDRARHRCETCLQASELCQGYPRELQWLTGVTSRGKQKGRSLSIKHSSQTWESTTPTNRKFVFKSEKPQKTRKQSLQCTKVRSSLKSAARPSQCAIGSDASQPQLQPSPVDYEDESSLPSDSPPWGSTSTEGDSYAPISLEALFDDLDSSILQDFSSNDDSMISTSLSPHSTWQGDDIFFLDSDSTLASPPSLPSMPDITPVQLLTFYDTELCSMPLTFDFHANPFRCETESSPPLVHAVFAISIQHISRMGDSSQEEVFSHQITTYKRSATQLCTAALQMTPKQSKKSVLDSILVLFALDTLVSSIGPWNTRLLDAYHKIESLGGIDAVASSAHARAQLSMFVWWDCIIALLSRAAPVFPSSYFDVALSYTTTDPSWDIHVLSGVPRELFQYFRDLIQLASEKEQISKMKYAKFDPSRVYELEQAIQGYTVAEYCPQGIKDDATNSDENIQSWHDYCHATNAWKYALLLYLARVLKWDRTACGRLPEATSLSRLIMDSVRSCRPISSLRKQVLFPLFLAGAESMDSYSRTFVKEYCEEWYRNCRYTMFMEALALLQEIWTQRDKRKNDFTVWWGGVLENRQPHSSGVLFG</sequence>
<gene>
    <name evidence="4" type="ORF">NLU13_6080</name>
</gene>